<gene>
    <name evidence="12" type="ORF">BD410DRAFT_815877</name>
</gene>
<evidence type="ECO:0000256" key="6">
    <source>
        <dbReference type="ARBA" id="ARBA00022840"/>
    </source>
</evidence>
<evidence type="ECO:0000256" key="2">
    <source>
        <dbReference type="ARBA" id="ARBA00022527"/>
    </source>
</evidence>
<name>A0A4Y7PXD0_9AGAM</name>
<organism evidence="12 13">
    <name type="scientific">Rickenella mellea</name>
    <dbReference type="NCBI Taxonomy" id="50990"/>
    <lineage>
        <taxon>Eukaryota</taxon>
        <taxon>Fungi</taxon>
        <taxon>Dikarya</taxon>
        <taxon>Basidiomycota</taxon>
        <taxon>Agaricomycotina</taxon>
        <taxon>Agaricomycetes</taxon>
        <taxon>Hymenochaetales</taxon>
        <taxon>Rickenellaceae</taxon>
        <taxon>Rickenella</taxon>
    </lineage>
</organism>
<dbReference type="SUPFAM" id="SSF56112">
    <property type="entry name" value="Protein kinase-like (PK-like)"/>
    <property type="match status" value="1"/>
</dbReference>
<dbReference type="GO" id="GO:0004674">
    <property type="term" value="F:protein serine/threonine kinase activity"/>
    <property type="evidence" value="ECO:0007669"/>
    <property type="project" value="UniProtKB-KW"/>
</dbReference>
<evidence type="ECO:0000256" key="9">
    <source>
        <dbReference type="PROSITE-ProRule" id="PRU10141"/>
    </source>
</evidence>
<comment type="catalytic activity">
    <reaction evidence="8">
        <text>L-seryl-[protein] + ATP = O-phospho-L-seryl-[protein] + ADP + H(+)</text>
        <dbReference type="Rhea" id="RHEA:17989"/>
        <dbReference type="Rhea" id="RHEA-COMP:9863"/>
        <dbReference type="Rhea" id="RHEA-COMP:11604"/>
        <dbReference type="ChEBI" id="CHEBI:15378"/>
        <dbReference type="ChEBI" id="CHEBI:29999"/>
        <dbReference type="ChEBI" id="CHEBI:30616"/>
        <dbReference type="ChEBI" id="CHEBI:83421"/>
        <dbReference type="ChEBI" id="CHEBI:456216"/>
        <dbReference type="EC" id="2.7.11.1"/>
    </reaction>
</comment>
<dbReference type="Gene3D" id="3.30.200.20">
    <property type="entry name" value="Phosphorylase Kinase, domain 1"/>
    <property type="match status" value="1"/>
</dbReference>
<dbReference type="EC" id="2.7.11.1" evidence="1"/>
<evidence type="ECO:0000256" key="3">
    <source>
        <dbReference type="ARBA" id="ARBA00022679"/>
    </source>
</evidence>
<dbReference type="SMART" id="SM00220">
    <property type="entry name" value="S_TKc"/>
    <property type="match status" value="1"/>
</dbReference>
<keyword evidence="2 10" id="KW-0723">Serine/threonine-protein kinase</keyword>
<dbReference type="Pfam" id="PF00069">
    <property type="entry name" value="Pkinase"/>
    <property type="match status" value="2"/>
</dbReference>
<dbReference type="PROSITE" id="PS00107">
    <property type="entry name" value="PROTEIN_KINASE_ATP"/>
    <property type="match status" value="1"/>
</dbReference>
<evidence type="ECO:0000313" key="13">
    <source>
        <dbReference type="Proteomes" id="UP000294933"/>
    </source>
</evidence>
<comment type="similarity">
    <text evidence="10">Belongs to the protein kinase superfamily.</text>
</comment>
<dbReference type="PANTHER" id="PTHR47634:SF9">
    <property type="entry name" value="PROTEIN KINASE DOMAIN-CONTAINING PROTEIN-RELATED"/>
    <property type="match status" value="1"/>
</dbReference>
<dbReference type="InterPro" id="IPR000719">
    <property type="entry name" value="Prot_kinase_dom"/>
</dbReference>
<evidence type="ECO:0000256" key="4">
    <source>
        <dbReference type="ARBA" id="ARBA00022741"/>
    </source>
</evidence>
<accession>A0A4Y7PXD0</accession>
<feature type="domain" description="Protein kinase" evidence="11">
    <location>
        <begin position="60"/>
        <end position="412"/>
    </location>
</feature>
<sequence length="416" mass="47451">MYRRALPRPRFKNQHFSVDPEGKEVFDLVFVSEALGMPAADGYGWAQFEFGEHIGQDNRYTITRKLGWGMHSSAWLARDNIYKRFVAVKALTGHATDLYERAVVWEPEALRLISRPPSSPHCTQLMDEFKIPGKGSAGSHMCFVMPVYGGDVKGLVEARTTALPLPLAKWIVLHLLRGIAHTHESRIVHTDLKHDNIFYSTSMTADGIGAWVTNEPSRRHAPEISHDGVVQAAVSQPLPMISEDEAMRATCSQQISAQPSGLHVNRPITTLPLRPPEVYLEAEWDKPADIWTFGCLIFELVTSKHLFRYVRNQKFGLDETENMLYQMMLHTEEEFRAEQLQVSPKAPEYFYPDCQLKKNPEIFNWPIKARIDERKVVSDEEAEATVRLIERCLRLDPEHRSTASELLSDPWFNGVD</sequence>
<evidence type="ECO:0000256" key="7">
    <source>
        <dbReference type="ARBA" id="ARBA00047899"/>
    </source>
</evidence>
<keyword evidence="4 9" id="KW-0547">Nucleotide-binding</keyword>
<comment type="catalytic activity">
    <reaction evidence="7">
        <text>L-threonyl-[protein] + ATP = O-phospho-L-threonyl-[protein] + ADP + H(+)</text>
        <dbReference type="Rhea" id="RHEA:46608"/>
        <dbReference type="Rhea" id="RHEA-COMP:11060"/>
        <dbReference type="Rhea" id="RHEA-COMP:11605"/>
        <dbReference type="ChEBI" id="CHEBI:15378"/>
        <dbReference type="ChEBI" id="CHEBI:30013"/>
        <dbReference type="ChEBI" id="CHEBI:30616"/>
        <dbReference type="ChEBI" id="CHEBI:61977"/>
        <dbReference type="ChEBI" id="CHEBI:456216"/>
        <dbReference type="EC" id="2.7.11.1"/>
    </reaction>
</comment>
<protein>
    <recommendedName>
        <fullName evidence="1">non-specific serine/threonine protein kinase</fullName>
        <ecNumber evidence="1">2.7.11.1</ecNumber>
    </recommendedName>
</protein>
<proteinExistence type="inferred from homology"/>
<dbReference type="VEuPathDB" id="FungiDB:BD410DRAFT_815877"/>
<evidence type="ECO:0000256" key="8">
    <source>
        <dbReference type="ARBA" id="ARBA00048679"/>
    </source>
</evidence>
<dbReference type="InterPro" id="IPR011009">
    <property type="entry name" value="Kinase-like_dom_sf"/>
</dbReference>
<dbReference type="Gene3D" id="1.10.510.10">
    <property type="entry name" value="Transferase(Phosphotransferase) domain 1"/>
    <property type="match status" value="1"/>
</dbReference>
<dbReference type="EMBL" id="ML170195">
    <property type="protein sequence ID" value="TDL19552.1"/>
    <property type="molecule type" value="Genomic_DNA"/>
</dbReference>
<dbReference type="PROSITE" id="PS50011">
    <property type="entry name" value="PROTEIN_KINASE_DOM"/>
    <property type="match status" value="1"/>
</dbReference>
<reference evidence="12 13" key="1">
    <citation type="submission" date="2018-06" db="EMBL/GenBank/DDBJ databases">
        <title>A transcriptomic atlas of mushroom development highlights an independent origin of complex multicellularity.</title>
        <authorList>
            <consortium name="DOE Joint Genome Institute"/>
            <person name="Krizsan K."/>
            <person name="Almasi E."/>
            <person name="Merenyi Z."/>
            <person name="Sahu N."/>
            <person name="Viragh M."/>
            <person name="Koszo T."/>
            <person name="Mondo S."/>
            <person name="Kiss B."/>
            <person name="Balint B."/>
            <person name="Kues U."/>
            <person name="Barry K."/>
            <person name="Hegedus J.C."/>
            <person name="Henrissat B."/>
            <person name="Johnson J."/>
            <person name="Lipzen A."/>
            <person name="Ohm R."/>
            <person name="Nagy I."/>
            <person name="Pangilinan J."/>
            <person name="Yan J."/>
            <person name="Xiong Y."/>
            <person name="Grigoriev I.V."/>
            <person name="Hibbett D.S."/>
            <person name="Nagy L.G."/>
        </authorList>
    </citation>
    <scope>NUCLEOTIDE SEQUENCE [LARGE SCALE GENOMIC DNA]</scope>
    <source>
        <strain evidence="12 13">SZMC22713</strain>
    </source>
</reference>
<dbReference type="STRING" id="50990.A0A4Y7PXD0"/>
<keyword evidence="6 9" id="KW-0067">ATP-binding</keyword>
<evidence type="ECO:0000313" key="12">
    <source>
        <dbReference type="EMBL" id="TDL19552.1"/>
    </source>
</evidence>
<evidence type="ECO:0000259" key="11">
    <source>
        <dbReference type="PROSITE" id="PS50011"/>
    </source>
</evidence>
<dbReference type="GO" id="GO:0050684">
    <property type="term" value="P:regulation of mRNA processing"/>
    <property type="evidence" value="ECO:0007669"/>
    <property type="project" value="TreeGrafter"/>
</dbReference>
<dbReference type="PROSITE" id="PS00108">
    <property type="entry name" value="PROTEIN_KINASE_ST"/>
    <property type="match status" value="1"/>
</dbReference>
<dbReference type="PANTHER" id="PTHR47634">
    <property type="entry name" value="PROTEIN KINASE DOMAIN-CONTAINING PROTEIN-RELATED"/>
    <property type="match status" value="1"/>
</dbReference>
<dbReference type="GO" id="GO:0005524">
    <property type="term" value="F:ATP binding"/>
    <property type="evidence" value="ECO:0007669"/>
    <property type="project" value="UniProtKB-UniRule"/>
</dbReference>
<feature type="binding site" evidence="9">
    <location>
        <position position="89"/>
    </location>
    <ligand>
        <name>ATP</name>
        <dbReference type="ChEBI" id="CHEBI:30616"/>
    </ligand>
</feature>
<keyword evidence="3" id="KW-0808">Transferase</keyword>
<dbReference type="AlphaFoldDB" id="A0A4Y7PXD0"/>
<evidence type="ECO:0000256" key="5">
    <source>
        <dbReference type="ARBA" id="ARBA00022777"/>
    </source>
</evidence>
<dbReference type="Proteomes" id="UP000294933">
    <property type="component" value="Unassembled WGS sequence"/>
</dbReference>
<keyword evidence="5 12" id="KW-0418">Kinase</keyword>
<dbReference type="InterPro" id="IPR051334">
    <property type="entry name" value="SRPK"/>
</dbReference>
<dbReference type="InterPro" id="IPR017441">
    <property type="entry name" value="Protein_kinase_ATP_BS"/>
</dbReference>
<keyword evidence="13" id="KW-1185">Reference proteome</keyword>
<dbReference type="OrthoDB" id="5979581at2759"/>
<evidence type="ECO:0000256" key="1">
    <source>
        <dbReference type="ARBA" id="ARBA00012513"/>
    </source>
</evidence>
<dbReference type="GO" id="GO:0000245">
    <property type="term" value="P:spliceosomal complex assembly"/>
    <property type="evidence" value="ECO:0007669"/>
    <property type="project" value="TreeGrafter"/>
</dbReference>
<evidence type="ECO:0000256" key="10">
    <source>
        <dbReference type="RuleBase" id="RU000304"/>
    </source>
</evidence>
<dbReference type="InterPro" id="IPR008271">
    <property type="entry name" value="Ser/Thr_kinase_AS"/>
</dbReference>